<dbReference type="HOGENOM" id="CLU_3283947_0_0_9"/>
<dbReference type="AlphaFoldDB" id="G9YJD0"/>
<reference evidence="1 2" key="1">
    <citation type="submission" date="2011-08" db="EMBL/GenBank/DDBJ databases">
        <authorList>
            <person name="Weinstock G."/>
            <person name="Sodergren E."/>
            <person name="Clifton S."/>
            <person name="Fulton L."/>
            <person name="Fulton B."/>
            <person name="Courtney L."/>
            <person name="Fronick C."/>
            <person name="Harrison M."/>
            <person name="Strong C."/>
            <person name="Farmer C."/>
            <person name="Delahaunty K."/>
            <person name="Markovic C."/>
            <person name="Hall O."/>
            <person name="Minx P."/>
            <person name="Tomlinson C."/>
            <person name="Mitreva M."/>
            <person name="Hou S."/>
            <person name="Chen J."/>
            <person name="Wollam A."/>
            <person name="Pepin K.H."/>
            <person name="Johnson M."/>
            <person name="Bhonagiri V."/>
            <person name="Zhang X."/>
            <person name="Suruliraj S."/>
            <person name="Warren W."/>
            <person name="Chinwalla A."/>
            <person name="Mardis E.R."/>
            <person name="Wilson R.K."/>
        </authorList>
    </citation>
    <scope>NUCLEOTIDE SEQUENCE [LARGE SCALE GENOMIC DNA]</scope>
    <source>
        <strain evidence="1 2">F0357</strain>
    </source>
</reference>
<dbReference type="EMBL" id="AGCJ01000076">
    <property type="protein sequence ID" value="EHM38648.1"/>
    <property type="molecule type" value="Genomic_DNA"/>
</dbReference>
<evidence type="ECO:0000313" key="1">
    <source>
        <dbReference type="EMBL" id="EHM38648.1"/>
    </source>
</evidence>
<protein>
    <submittedName>
        <fullName evidence="1">Uncharacterized protein</fullName>
    </submittedName>
</protein>
<accession>G9YJD0</accession>
<dbReference type="Proteomes" id="UP000005481">
    <property type="component" value="Unassembled WGS sequence"/>
</dbReference>
<evidence type="ECO:0000313" key="2">
    <source>
        <dbReference type="Proteomes" id="UP000005481"/>
    </source>
</evidence>
<comment type="caution">
    <text evidence="1">The sequence shown here is derived from an EMBL/GenBank/DDBJ whole genome shotgun (WGS) entry which is preliminary data.</text>
</comment>
<organism evidence="1 2">
    <name type="scientific">Anaeroglobus geminatus F0357</name>
    <dbReference type="NCBI Taxonomy" id="861450"/>
    <lineage>
        <taxon>Bacteria</taxon>
        <taxon>Bacillati</taxon>
        <taxon>Bacillota</taxon>
        <taxon>Negativicutes</taxon>
        <taxon>Veillonellales</taxon>
        <taxon>Veillonellaceae</taxon>
        <taxon>Anaeroglobus</taxon>
    </lineage>
</organism>
<proteinExistence type="predicted"/>
<name>G9YJD0_9FIRM</name>
<sequence>MPSNICASTPAPILAPQPAQDAISVNLILLLIVITLYVEL</sequence>
<keyword evidence="2" id="KW-1185">Reference proteome</keyword>
<gene>
    <name evidence="1" type="ORF">HMPREF0080_01780</name>
</gene>